<keyword evidence="4" id="KW-0349">Heme</keyword>
<keyword evidence="9" id="KW-0560">Oxidoreductase</keyword>
<comment type="caution">
    <text evidence="15">The sequence shown here is derived from an EMBL/GenBank/DDBJ whole genome shotgun (WGS) entry which is preliminary data.</text>
</comment>
<evidence type="ECO:0000256" key="8">
    <source>
        <dbReference type="ARBA" id="ARBA00022989"/>
    </source>
</evidence>
<gene>
    <name evidence="15" type="ORF">SteCoe_23016</name>
</gene>
<dbReference type="InterPro" id="IPR045266">
    <property type="entry name" value="DOH_DOMON"/>
</dbReference>
<dbReference type="Gene3D" id="3.10.120.10">
    <property type="entry name" value="Cytochrome b5-like heme/steroid binding domain"/>
    <property type="match status" value="1"/>
</dbReference>
<dbReference type="PROSITE" id="PS50836">
    <property type="entry name" value="DOMON"/>
    <property type="match status" value="1"/>
</dbReference>
<feature type="domain" description="DOMON" evidence="13">
    <location>
        <begin position="22"/>
        <end position="136"/>
    </location>
</feature>
<dbReference type="InterPro" id="IPR036400">
    <property type="entry name" value="Cyt_B5-like_heme/steroid_sf"/>
</dbReference>
<organism evidence="15 16">
    <name type="scientific">Stentor coeruleus</name>
    <dbReference type="NCBI Taxonomy" id="5963"/>
    <lineage>
        <taxon>Eukaryota</taxon>
        <taxon>Sar</taxon>
        <taxon>Alveolata</taxon>
        <taxon>Ciliophora</taxon>
        <taxon>Postciliodesmatophora</taxon>
        <taxon>Heterotrichea</taxon>
        <taxon>Heterotrichida</taxon>
        <taxon>Stentoridae</taxon>
        <taxon>Stentor</taxon>
    </lineage>
</organism>
<dbReference type="InterPro" id="IPR001199">
    <property type="entry name" value="Cyt_B5-like_heme/steroid-bd"/>
</dbReference>
<name>A0A1R2BL07_9CILI</name>
<feature type="transmembrane region" description="Helical" evidence="12">
    <location>
        <begin position="318"/>
        <end position="338"/>
    </location>
</feature>
<feature type="transmembrane region" description="Helical" evidence="12">
    <location>
        <begin position="289"/>
        <end position="306"/>
    </location>
</feature>
<keyword evidence="8 12" id="KW-1133">Transmembrane helix</keyword>
<evidence type="ECO:0000256" key="9">
    <source>
        <dbReference type="ARBA" id="ARBA00023002"/>
    </source>
</evidence>
<dbReference type="Pfam" id="PF00173">
    <property type="entry name" value="Cyt-b5"/>
    <property type="match status" value="1"/>
</dbReference>
<dbReference type="InterPro" id="IPR006593">
    <property type="entry name" value="Cyt_b561/ferric_Rdtase_TM"/>
</dbReference>
<dbReference type="AlphaFoldDB" id="A0A1R2BL07"/>
<evidence type="ECO:0000256" key="6">
    <source>
        <dbReference type="ARBA" id="ARBA00022723"/>
    </source>
</evidence>
<feature type="transmembrane region" description="Helical" evidence="12">
    <location>
        <begin position="249"/>
        <end position="269"/>
    </location>
</feature>
<keyword evidence="10" id="KW-0408">Iron</keyword>
<dbReference type="InterPro" id="IPR001433">
    <property type="entry name" value="OxRdtase_FAD/NAD-bd"/>
</dbReference>
<evidence type="ECO:0000256" key="10">
    <source>
        <dbReference type="ARBA" id="ARBA00023004"/>
    </source>
</evidence>
<dbReference type="OrthoDB" id="2419613at2759"/>
<evidence type="ECO:0000256" key="3">
    <source>
        <dbReference type="ARBA" id="ARBA00022448"/>
    </source>
</evidence>
<evidence type="ECO:0000256" key="5">
    <source>
        <dbReference type="ARBA" id="ARBA00022692"/>
    </source>
</evidence>
<dbReference type="InterPro" id="IPR039261">
    <property type="entry name" value="FNR_nucleotide-bd"/>
</dbReference>
<reference evidence="15 16" key="1">
    <citation type="submission" date="2016-11" db="EMBL/GenBank/DDBJ databases">
        <title>The macronuclear genome of Stentor coeruleus: a giant cell with tiny introns.</title>
        <authorList>
            <person name="Slabodnick M."/>
            <person name="Ruby J.G."/>
            <person name="Reiff S.B."/>
            <person name="Swart E.C."/>
            <person name="Gosai S."/>
            <person name="Prabakaran S."/>
            <person name="Witkowska E."/>
            <person name="Larue G.E."/>
            <person name="Fisher S."/>
            <person name="Freeman R.M."/>
            <person name="Gunawardena J."/>
            <person name="Chu W."/>
            <person name="Stover N.A."/>
            <person name="Gregory B.D."/>
            <person name="Nowacki M."/>
            <person name="Derisi J."/>
            <person name="Roy S.W."/>
            <person name="Marshall W.F."/>
            <person name="Sood P."/>
        </authorList>
    </citation>
    <scope>NUCLEOTIDE SEQUENCE [LARGE SCALE GENOMIC DNA]</scope>
    <source>
        <strain evidence="15">WM001</strain>
    </source>
</reference>
<dbReference type="PROSITE" id="PS00191">
    <property type="entry name" value="CYTOCHROME_B5_1"/>
    <property type="match status" value="1"/>
</dbReference>
<dbReference type="PANTHER" id="PTHR15422:SF24">
    <property type="entry name" value="DOMON RELATED DOMAIN-CONTAINING PROTEIN"/>
    <property type="match status" value="1"/>
</dbReference>
<proteinExistence type="predicted"/>
<evidence type="ECO:0000256" key="1">
    <source>
        <dbReference type="ARBA" id="ARBA00001970"/>
    </source>
</evidence>
<dbReference type="Gene3D" id="3.40.50.80">
    <property type="entry name" value="Nucleotide-binding domain of ferredoxin-NADP reductase (FNR) module"/>
    <property type="match status" value="1"/>
</dbReference>
<dbReference type="GO" id="GO:0016020">
    <property type="term" value="C:membrane"/>
    <property type="evidence" value="ECO:0007669"/>
    <property type="project" value="UniProtKB-SubCell"/>
</dbReference>
<dbReference type="CDD" id="cd08760">
    <property type="entry name" value="Cyt_b561_FRRS1_like"/>
    <property type="match status" value="1"/>
</dbReference>
<evidence type="ECO:0000313" key="15">
    <source>
        <dbReference type="EMBL" id="OMJ77414.1"/>
    </source>
</evidence>
<evidence type="ECO:0000259" key="13">
    <source>
        <dbReference type="PROSITE" id="PS50836"/>
    </source>
</evidence>
<dbReference type="SUPFAM" id="SSF63380">
    <property type="entry name" value="Riboflavin synthase domain-like"/>
    <property type="match status" value="1"/>
</dbReference>
<dbReference type="SMART" id="SM00665">
    <property type="entry name" value="B561"/>
    <property type="match status" value="1"/>
</dbReference>
<dbReference type="InterPro" id="IPR008333">
    <property type="entry name" value="Cbr1-like_FAD-bd_dom"/>
</dbReference>
<evidence type="ECO:0000313" key="16">
    <source>
        <dbReference type="Proteomes" id="UP000187209"/>
    </source>
</evidence>
<dbReference type="SUPFAM" id="SSF55856">
    <property type="entry name" value="Cytochrome b5-like heme/steroid binding domain"/>
    <property type="match status" value="1"/>
</dbReference>
<dbReference type="PROSITE" id="PS50939">
    <property type="entry name" value="CYTOCHROME_B561"/>
    <property type="match status" value="1"/>
</dbReference>
<evidence type="ECO:0000256" key="2">
    <source>
        <dbReference type="ARBA" id="ARBA00004141"/>
    </source>
</evidence>
<dbReference type="CDD" id="cd09631">
    <property type="entry name" value="DOMON_DOH"/>
    <property type="match status" value="1"/>
</dbReference>
<dbReference type="Pfam" id="PF00970">
    <property type="entry name" value="FAD_binding_6"/>
    <property type="match status" value="1"/>
</dbReference>
<dbReference type="InterPro" id="IPR017938">
    <property type="entry name" value="Riboflavin_synthase-like_b-brl"/>
</dbReference>
<dbReference type="PANTHER" id="PTHR15422">
    <property type="entry name" value="OS05G0565100 PROTEIN"/>
    <property type="match status" value="1"/>
</dbReference>
<dbReference type="GO" id="GO:0020037">
    <property type="term" value="F:heme binding"/>
    <property type="evidence" value="ECO:0007669"/>
    <property type="project" value="InterPro"/>
</dbReference>
<protein>
    <recommendedName>
        <fullName evidence="17">Cytochrome b5 heme-binding domain-containing protein</fullName>
    </recommendedName>
</protein>
<feature type="transmembrane region" description="Helical" evidence="12">
    <location>
        <begin position="207"/>
        <end position="229"/>
    </location>
</feature>
<evidence type="ECO:0000256" key="12">
    <source>
        <dbReference type="SAM" id="Phobius"/>
    </source>
</evidence>
<dbReference type="Proteomes" id="UP000187209">
    <property type="component" value="Unassembled WGS sequence"/>
</dbReference>
<keyword evidence="16" id="KW-1185">Reference proteome</keyword>
<dbReference type="GO" id="GO:0140575">
    <property type="term" value="F:transmembrane monodehydroascorbate reductase activity"/>
    <property type="evidence" value="ECO:0007669"/>
    <property type="project" value="InterPro"/>
</dbReference>
<evidence type="ECO:0000259" key="14">
    <source>
        <dbReference type="PROSITE" id="PS50939"/>
    </source>
</evidence>
<accession>A0A1R2BL07</accession>
<keyword evidence="5 12" id="KW-0812">Transmembrane</keyword>
<keyword evidence="3" id="KW-0813">Transport</keyword>
<dbReference type="InterPro" id="IPR018506">
    <property type="entry name" value="Cyt_B5_heme-BS"/>
</dbReference>
<keyword evidence="7" id="KW-0249">Electron transport</keyword>
<dbReference type="InterPro" id="IPR045150">
    <property type="entry name" value="CYB561D1/2"/>
</dbReference>
<dbReference type="Pfam" id="PF00175">
    <property type="entry name" value="NAD_binding_1"/>
    <property type="match status" value="1"/>
</dbReference>
<evidence type="ECO:0000256" key="7">
    <source>
        <dbReference type="ARBA" id="ARBA00022982"/>
    </source>
</evidence>
<keyword evidence="11 12" id="KW-0472">Membrane</keyword>
<feature type="domain" description="Cytochrome b561" evidence="14">
    <location>
        <begin position="138"/>
        <end position="340"/>
    </location>
</feature>
<evidence type="ECO:0000256" key="4">
    <source>
        <dbReference type="ARBA" id="ARBA00022617"/>
    </source>
</evidence>
<dbReference type="SUPFAM" id="SSF49344">
    <property type="entry name" value="CBD9-like"/>
    <property type="match status" value="1"/>
</dbReference>
<keyword evidence="6" id="KW-0479">Metal-binding</keyword>
<dbReference type="EMBL" id="MPUH01000577">
    <property type="protein sequence ID" value="OMJ77414.1"/>
    <property type="molecule type" value="Genomic_DNA"/>
</dbReference>
<feature type="transmembrane region" description="Helical" evidence="12">
    <location>
        <begin position="179"/>
        <end position="200"/>
    </location>
</feature>
<dbReference type="SUPFAM" id="SSF52343">
    <property type="entry name" value="Ferredoxin reductase-like, C-terminal NADP-linked domain"/>
    <property type="match status" value="1"/>
</dbReference>
<dbReference type="Gene3D" id="1.20.120.1770">
    <property type="match status" value="1"/>
</dbReference>
<evidence type="ECO:0008006" key="17">
    <source>
        <dbReference type="Google" id="ProtNLM"/>
    </source>
</evidence>
<sequence>MALFGLILTLALAQDAIVDLDDKMQLGWTFDGNEIVMYFTCKIGENGYCGIGFGLDMYNTDMIWATDTVRDGWSEERVMPILDIYYTDGVNDITDVASSSENGVLSVNFRRLLDTGDKYDFVLEKNMELDLCFAYYYTTEFIYHEQNYGSGSLVLATEQKNAKFDYYSKYYKEGYEKHAIIMSLSWILLSNIGIIAARYFKWWQPWVYIHIILMTLVLFLTLFSVSKIIVTNENILFTYTSSQRYHSRISLTIAALIITQCILGVITRLFIHFNSSAKPIIIIRKAHHILGWILLIISLSNAYIGWRMYEDENLRALTVFYVIIAIIYFLLELWSKIYSKIDEFKLKRFVSSNEYRILGPAGGYSKIFKSIHRDKRKFVFYDNYLLDIGDFITSHPGGAFIIKQVIGEDVGKYLNGSSSLPGYGPNYHDMLAFSFAKSMAIAELGYENNVLTGSIGQERMEWEIVDKLKVCESTFCIVLSSEEWNLCKPGGFDWMGKHFLLTMSEVNQARRYYSMVLTNLPNWQEHNMRNIRLYIKPYANGKVSRYVTNLEVGSKIILKGPMGPGLMLDCIKPGNYLAFAGGTGILPFVDLVNAVFLNEVPEGFMMSLYVSFSNEDDAFALDLLEAAAEKAPQNFKFVVNISSKGTENVMTVDKIRLLMDGQRKLRKVWICGSSGFSGFIRNMLKTAEVPVKKVINL</sequence>
<dbReference type="Pfam" id="PF03351">
    <property type="entry name" value="DOMON"/>
    <property type="match status" value="1"/>
</dbReference>
<dbReference type="InterPro" id="IPR005018">
    <property type="entry name" value="DOMON_domain"/>
</dbReference>
<dbReference type="Gene3D" id="2.40.30.10">
    <property type="entry name" value="Translation factors"/>
    <property type="match status" value="1"/>
</dbReference>
<evidence type="ECO:0000256" key="11">
    <source>
        <dbReference type="ARBA" id="ARBA00023136"/>
    </source>
</evidence>
<comment type="cofactor">
    <cofactor evidence="1">
        <name>heme b</name>
        <dbReference type="ChEBI" id="CHEBI:60344"/>
    </cofactor>
</comment>
<comment type="subcellular location">
    <subcellularLocation>
        <location evidence="2">Membrane</location>
        <topology evidence="2">Multi-pass membrane protein</topology>
    </subcellularLocation>
</comment>
<dbReference type="GO" id="GO:0046872">
    <property type="term" value="F:metal ion binding"/>
    <property type="evidence" value="ECO:0007669"/>
    <property type="project" value="UniProtKB-KW"/>
</dbReference>